<dbReference type="GO" id="GO:0032050">
    <property type="term" value="F:clathrin heavy chain binding"/>
    <property type="evidence" value="ECO:0007669"/>
    <property type="project" value="TreeGrafter"/>
</dbReference>
<dbReference type="PANTHER" id="PTHR22951">
    <property type="entry name" value="CLATHRIN ASSEMBLY PROTEIN"/>
    <property type="match status" value="1"/>
</dbReference>
<dbReference type="STRING" id="644223.C4R1Y0"/>
<dbReference type="Proteomes" id="UP000000314">
    <property type="component" value="Chromosome 2"/>
</dbReference>
<organism evidence="8 9">
    <name type="scientific">Komagataella phaffii (strain GS115 / ATCC 20864)</name>
    <name type="common">Yeast</name>
    <name type="synonym">Pichia pastoris</name>
    <dbReference type="NCBI Taxonomy" id="644223"/>
    <lineage>
        <taxon>Eukaryota</taxon>
        <taxon>Fungi</taxon>
        <taxon>Dikarya</taxon>
        <taxon>Ascomycota</taxon>
        <taxon>Saccharomycotina</taxon>
        <taxon>Pichiomycetes</taxon>
        <taxon>Pichiales</taxon>
        <taxon>Pichiaceae</taxon>
        <taxon>Komagataella</taxon>
    </lineage>
</organism>
<dbReference type="GO" id="GO:0030136">
    <property type="term" value="C:clathrin-coated vesicle"/>
    <property type="evidence" value="ECO:0007669"/>
    <property type="project" value="InterPro"/>
</dbReference>
<name>C4R1Y0_KOMPG</name>
<dbReference type="EMBL" id="FN392320">
    <property type="protein sequence ID" value="CAY69504.1"/>
    <property type="molecule type" value="Genomic_DNA"/>
</dbReference>
<dbReference type="FunCoup" id="C4R1Y0">
    <property type="interactions" value="434"/>
</dbReference>
<dbReference type="KEGG" id="ppa:PAS_chr2-2_0405"/>
<dbReference type="Gene3D" id="1.20.58.150">
    <property type="entry name" value="ANTH domain"/>
    <property type="match status" value="1"/>
</dbReference>
<dbReference type="GO" id="GO:0005905">
    <property type="term" value="C:clathrin-coated pit"/>
    <property type="evidence" value="ECO:0007669"/>
    <property type="project" value="TreeGrafter"/>
</dbReference>
<dbReference type="InterPro" id="IPR014712">
    <property type="entry name" value="ANTH_dom_sf"/>
</dbReference>
<dbReference type="HOGENOM" id="CLU_014248_1_0_1"/>
<proteinExistence type="inferred from homology"/>
<dbReference type="SMART" id="SM00273">
    <property type="entry name" value="ENTH"/>
    <property type="match status" value="1"/>
</dbReference>
<evidence type="ECO:0000259" key="7">
    <source>
        <dbReference type="PROSITE" id="PS50942"/>
    </source>
</evidence>
<dbReference type="SMR" id="C4R1Y0"/>
<evidence type="ECO:0000313" key="8">
    <source>
        <dbReference type="EMBL" id="CAY69504.1"/>
    </source>
</evidence>
<dbReference type="GO" id="GO:0072583">
    <property type="term" value="P:clathrin-dependent endocytosis"/>
    <property type="evidence" value="ECO:0007669"/>
    <property type="project" value="InterPro"/>
</dbReference>
<reference evidence="8 9" key="1">
    <citation type="journal article" date="2009" name="Nat. Biotechnol.">
        <title>Genome sequence of the recombinant protein production host Pichia pastoris.</title>
        <authorList>
            <person name="De Schutter K."/>
            <person name="Lin Y.C."/>
            <person name="Tiels P."/>
            <person name="Van Hecke A."/>
            <person name="Glinka S."/>
            <person name="Weber-Lehmann J."/>
            <person name="Rouze P."/>
            <person name="Van de Peer Y."/>
            <person name="Callewaert N."/>
        </authorList>
    </citation>
    <scope>NUCLEOTIDE SEQUENCE [LARGE SCALE GENOMIC DNA]</scope>
    <source>
        <strain evidence="9">GS115 / ATCC 20864</strain>
    </source>
</reference>
<sequence>MTTYEKIVKGATKLKVAAPKPKYIEPILLATSSRYDGRNDDLKSVLSALAGRIQDPSWSVVYKSLIVLHIMIREGEENVTLKYLSRHVSMLEPRKLSRDGHYGARSIVQYSKYLAARAREFSKTQVDFVRDEKSSNSSSSSNSEKKGGILRTLSVDKGLLREVESVQRQIESLLKCEFAESEVNNDIVLTSFRMLVYDLLALYQCLNEGVINILEHYFEMSKVDAERALGIYKDFVDQTVDVVKYLKVAKHLEHSTKLHVPTIKHAPTELAGSLEDYLNDKDFEINRRQYLAEKQTKSNKSHSPVRRTSSTLPASQRGTAQQTSLNVQTTGTNPWGTTPQAFAYQPIQNVQSSSQQQMTAVLPYQLTSVNEESLSFSQSHAPTGNARPPLPPTTSFYQPSIQPVFTGVGFGGYTGGNQVAVQTTGNPFFQSSSAANQIGAQPQNIGTPGQNQTYFQGDHFNQQSNQFGNQHLNNQAVGQSYGNSHSTNKIGANNPLKRANTNPFAFQSTGSQPVALNNSRSNPFSTVSQPAASTGNPFASSSSPHVQLSHQPTAGGLEKVPTVSVFPETRQQQQQSQHQMPNYATYSSYNGPSLI</sequence>
<comment type="similarity">
    <text evidence="4">Belongs to the AP180 family.</text>
</comment>
<evidence type="ECO:0000256" key="1">
    <source>
        <dbReference type="ARBA" id="ARBA00004496"/>
    </source>
</evidence>
<dbReference type="Pfam" id="PF07651">
    <property type="entry name" value="ANTH"/>
    <property type="match status" value="1"/>
</dbReference>
<dbReference type="InterPro" id="IPR045192">
    <property type="entry name" value="AP180-like"/>
</dbReference>
<dbReference type="InParanoid" id="C4R1Y0"/>
<accession>C4R1Y0</accession>
<dbReference type="OrthoDB" id="44015at2759"/>
<gene>
    <name evidence="8" type="ordered locus">PAS_chr2-2_0405</name>
</gene>
<feature type="compositionally biased region" description="Polar residues" evidence="6">
    <location>
        <begin position="475"/>
        <end position="491"/>
    </location>
</feature>
<feature type="compositionally biased region" description="Polar residues" evidence="6">
    <location>
        <begin position="580"/>
        <end position="595"/>
    </location>
</feature>
<comment type="subcellular location">
    <subcellularLocation>
        <location evidence="1">Cytoplasm</location>
    </subcellularLocation>
</comment>
<dbReference type="GO" id="GO:0000149">
    <property type="term" value="F:SNARE binding"/>
    <property type="evidence" value="ECO:0007669"/>
    <property type="project" value="TreeGrafter"/>
</dbReference>
<feature type="region of interest" description="Disordered" evidence="6">
    <location>
        <begin position="292"/>
        <end position="340"/>
    </location>
</feature>
<evidence type="ECO:0000256" key="6">
    <source>
        <dbReference type="SAM" id="MobiDB-lite"/>
    </source>
</evidence>
<keyword evidence="9" id="KW-1185">Reference proteome</keyword>
<feature type="compositionally biased region" description="Polar residues" evidence="6">
    <location>
        <begin position="499"/>
        <end position="552"/>
    </location>
</feature>
<dbReference type="GeneID" id="8199111"/>
<evidence type="ECO:0000256" key="4">
    <source>
        <dbReference type="ARBA" id="ARBA00061059"/>
    </source>
</evidence>
<dbReference type="InterPro" id="IPR008942">
    <property type="entry name" value="ENTH_VHS"/>
</dbReference>
<keyword evidence="2" id="KW-0963">Cytoplasm</keyword>
<feature type="domain" description="ENTH" evidence="7">
    <location>
        <begin position="1"/>
        <end position="128"/>
    </location>
</feature>
<dbReference type="SUPFAM" id="SSF48464">
    <property type="entry name" value="ENTH/VHS domain"/>
    <property type="match status" value="1"/>
</dbReference>
<dbReference type="InterPro" id="IPR011417">
    <property type="entry name" value="ANTH_dom"/>
</dbReference>
<feature type="region of interest" description="Disordered" evidence="6">
    <location>
        <begin position="475"/>
        <end position="595"/>
    </location>
</feature>
<evidence type="ECO:0000256" key="3">
    <source>
        <dbReference type="ARBA" id="ARBA00058079"/>
    </source>
</evidence>
<dbReference type="PANTHER" id="PTHR22951:SF5">
    <property type="entry name" value="PHOSPHATIDYLINOSITOL-BINDING CLATHRIN ASSEMBLY PROTEIN LAP"/>
    <property type="match status" value="1"/>
</dbReference>
<evidence type="ECO:0000313" key="9">
    <source>
        <dbReference type="Proteomes" id="UP000000314"/>
    </source>
</evidence>
<feature type="compositionally biased region" description="Polar residues" evidence="6">
    <location>
        <begin position="306"/>
        <end position="340"/>
    </location>
</feature>
<dbReference type="GO" id="GO:0005546">
    <property type="term" value="F:phosphatidylinositol-4,5-bisphosphate binding"/>
    <property type="evidence" value="ECO:0007669"/>
    <property type="project" value="TreeGrafter"/>
</dbReference>
<dbReference type="GO" id="GO:0006900">
    <property type="term" value="P:vesicle budding from membrane"/>
    <property type="evidence" value="ECO:0007669"/>
    <property type="project" value="TreeGrafter"/>
</dbReference>
<dbReference type="SUPFAM" id="SSF89009">
    <property type="entry name" value="GAT-like domain"/>
    <property type="match status" value="1"/>
</dbReference>
<dbReference type="GO" id="GO:0005545">
    <property type="term" value="F:1-phosphatidylinositol binding"/>
    <property type="evidence" value="ECO:0007669"/>
    <property type="project" value="InterPro"/>
</dbReference>
<dbReference type="CDD" id="cd16988">
    <property type="entry name" value="ANTH_N_YAP180"/>
    <property type="match status" value="1"/>
</dbReference>
<protein>
    <submittedName>
        <fullName evidence="8">Protein involved in clathrin cage assembly</fullName>
    </submittedName>
</protein>
<dbReference type="InterPro" id="IPR013809">
    <property type="entry name" value="ENTH"/>
</dbReference>
<dbReference type="AlphaFoldDB" id="C4R1Y0"/>
<dbReference type="Gene3D" id="1.25.40.90">
    <property type="match status" value="1"/>
</dbReference>
<comment type="subunit">
    <text evidence="5">Interacts with PAN1 and the clathrin heavy and light chains CHC1 and CLC1.</text>
</comment>
<evidence type="ECO:0000256" key="5">
    <source>
        <dbReference type="ARBA" id="ARBA00061916"/>
    </source>
</evidence>
<dbReference type="FunFam" id="1.20.58.150:FF:000004">
    <property type="entry name" value="ENTH domain protein"/>
    <property type="match status" value="1"/>
</dbReference>
<dbReference type="PROSITE" id="PS50942">
    <property type="entry name" value="ENTH"/>
    <property type="match status" value="1"/>
</dbReference>
<dbReference type="RefSeq" id="XP_002491784.1">
    <property type="nucleotide sequence ID" value="XM_002491739.1"/>
</dbReference>
<comment type="function">
    <text evidence="3">Involved in endocytosis and clathrin cage assembly.</text>
</comment>
<dbReference type="eggNOG" id="KOG0251">
    <property type="taxonomic scope" value="Eukaryota"/>
</dbReference>
<dbReference type="GO" id="GO:0048268">
    <property type="term" value="P:clathrin coat assembly"/>
    <property type="evidence" value="ECO:0007669"/>
    <property type="project" value="InterPro"/>
</dbReference>
<evidence type="ECO:0000256" key="2">
    <source>
        <dbReference type="ARBA" id="ARBA00022490"/>
    </source>
</evidence>